<dbReference type="PANTHER" id="PTHR46796">
    <property type="entry name" value="HTH-TYPE TRANSCRIPTIONAL ACTIVATOR RHAS-RELATED"/>
    <property type="match status" value="1"/>
</dbReference>
<sequence>MARVGRRRGRFSYHGGMRSSGRGRDVTAAWDVASPARPERLAGVSMAGFGVRSVPAPVRIVPHPAIMLAVEFGDGRPVVADATGRERCGSLVAGPGFGFGGAALVRGENVRCVQVRLSPVLARAILGVSAAELRGAGVPLSELWGRDAARLREQLAAAPSWPARFALVEELIERRRRTGGYLDREVVWVWRRLLAGRGQVRIDRLAAEVGWSRKRLWSRFGAQLGLPPKRAATLIRFDHAAYHLAVGRDPARVAAEGGYADQSHLHREVVACTGVTPATLADEPFLAVDDVAWPALQRRRSAPDLAARQRVPAPAARSEGGDAASRTALSEGGDAARRTALSEGGDAARRRVPR</sequence>
<dbReference type="SMART" id="SM00342">
    <property type="entry name" value="HTH_ARAC"/>
    <property type="match status" value="1"/>
</dbReference>
<keyword evidence="1" id="KW-0805">Transcription regulation</keyword>
<evidence type="ECO:0000256" key="1">
    <source>
        <dbReference type="ARBA" id="ARBA00023015"/>
    </source>
</evidence>
<keyword evidence="7" id="KW-1185">Reference proteome</keyword>
<reference evidence="6 7" key="1">
    <citation type="submission" date="2020-08" db="EMBL/GenBank/DDBJ databases">
        <title>Whole genome shotgun sequence of Actinocatenispora thailandica NBRC 105041.</title>
        <authorList>
            <person name="Komaki H."/>
            <person name="Tamura T."/>
        </authorList>
    </citation>
    <scope>NUCLEOTIDE SEQUENCE [LARGE SCALE GENOMIC DNA]</scope>
    <source>
        <strain evidence="6 7">NBRC 105041</strain>
    </source>
</reference>
<feature type="compositionally biased region" description="Low complexity" evidence="4">
    <location>
        <begin position="306"/>
        <end position="317"/>
    </location>
</feature>
<dbReference type="Pfam" id="PF12833">
    <property type="entry name" value="HTH_18"/>
    <property type="match status" value="1"/>
</dbReference>
<dbReference type="InterPro" id="IPR018060">
    <property type="entry name" value="HTH_AraC"/>
</dbReference>
<evidence type="ECO:0000256" key="3">
    <source>
        <dbReference type="ARBA" id="ARBA00023163"/>
    </source>
</evidence>
<gene>
    <name evidence="6" type="ORF">Athai_60380</name>
</gene>
<dbReference type="PANTHER" id="PTHR46796:SF15">
    <property type="entry name" value="BLL1074 PROTEIN"/>
    <property type="match status" value="1"/>
</dbReference>
<name>A0A7R7DVB9_9ACTN</name>
<evidence type="ECO:0000313" key="6">
    <source>
        <dbReference type="EMBL" id="BCJ38535.1"/>
    </source>
</evidence>
<keyword evidence="3" id="KW-0804">Transcription</keyword>
<evidence type="ECO:0000256" key="2">
    <source>
        <dbReference type="ARBA" id="ARBA00023125"/>
    </source>
</evidence>
<dbReference type="GO" id="GO:0043565">
    <property type="term" value="F:sequence-specific DNA binding"/>
    <property type="evidence" value="ECO:0007669"/>
    <property type="project" value="InterPro"/>
</dbReference>
<dbReference type="InterPro" id="IPR050204">
    <property type="entry name" value="AraC_XylS_family_regulators"/>
</dbReference>
<dbReference type="KEGG" id="atl:Athai_60380"/>
<dbReference type="EMBL" id="AP023355">
    <property type="protein sequence ID" value="BCJ38535.1"/>
    <property type="molecule type" value="Genomic_DNA"/>
</dbReference>
<keyword evidence="2" id="KW-0238">DNA-binding</keyword>
<dbReference type="Proteomes" id="UP000611640">
    <property type="component" value="Chromosome"/>
</dbReference>
<dbReference type="GO" id="GO:0003700">
    <property type="term" value="F:DNA-binding transcription factor activity"/>
    <property type="evidence" value="ECO:0007669"/>
    <property type="project" value="InterPro"/>
</dbReference>
<organism evidence="6 7">
    <name type="scientific">Actinocatenispora thailandica</name>
    <dbReference type="NCBI Taxonomy" id="227318"/>
    <lineage>
        <taxon>Bacteria</taxon>
        <taxon>Bacillati</taxon>
        <taxon>Actinomycetota</taxon>
        <taxon>Actinomycetes</taxon>
        <taxon>Micromonosporales</taxon>
        <taxon>Micromonosporaceae</taxon>
        <taxon>Actinocatenispora</taxon>
    </lineage>
</organism>
<dbReference type="PROSITE" id="PS01124">
    <property type="entry name" value="HTH_ARAC_FAMILY_2"/>
    <property type="match status" value="1"/>
</dbReference>
<proteinExistence type="predicted"/>
<feature type="region of interest" description="Disordered" evidence="4">
    <location>
        <begin position="302"/>
        <end position="354"/>
    </location>
</feature>
<protein>
    <submittedName>
        <fullName evidence="6">AraC family transcriptional regulator</fullName>
    </submittedName>
</protein>
<dbReference type="AlphaFoldDB" id="A0A7R7DVB9"/>
<evidence type="ECO:0000256" key="4">
    <source>
        <dbReference type="SAM" id="MobiDB-lite"/>
    </source>
</evidence>
<feature type="region of interest" description="Disordered" evidence="4">
    <location>
        <begin position="1"/>
        <end position="24"/>
    </location>
</feature>
<accession>A0A7R7DVB9</accession>
<feature type="compositionally biased region" description="Basic residues" evidence="4">
    <location>
        <begin position="1"/>
        <end position="11"/>
    </location>
</feature>
<dbReference type="Gene3D" id="1.10.10.60">
    <property type="entry name" value="Homeodomain-like"/>
    <property type="match status" value="1"/>
</dbReference>
<evidence type="ECO:0000259" key="5">
    <source>
        <dbReference type="PROSITE" id="PS01124"/>
    </source>
</evidence>
<feature type="domain" description="HTH araC/xylS-type" evidence="5">
    <location>
        <begin position="183"/>
        <end position="283"/>
    </location>
</feature>
<evidence type="ECO:0000313" key="7">
    <source>
        <dbReference type="Proteomes" id="UP000611640"/>
    </source>
</evidence>